<feature type="compositionally biased region" description="Basic and acidic residues" evidence="1">
    <location>
        <begin position="25"/>
        <end position="57"/>
    </location>
</feature>
<dbReference type="EMBL" id="BPLR01018030">
    <property type="protein sequence ID" value="GIY96306.1"/>
    <property type="molecule type" value="Genomic_DNA"/>
</dbReference>
<accession>A0AAV4XMB0</accession>
<feature type="compositionally biased region" description="Basic residues" evidence="1">
    <location>
        <begin position="7"/>
        <end position="18"/>
    </location>
</feature>
<name>A0AAV4XMB0_CAEEX</name>
<keyword evidence="3" id="KW-1185">Reference proteome</keyword>
<sequence>MKVENRRAKKSNDRKKYKNGNMMYRNDERETNIKMDGKGKQHGDDESRRKNEEERDSGYGIDYDNDRENNYRNG</sequence>
<reference evidence="2 3" key="1">
    <citation type="submission" date="2021-06" db="EMBL/GenBank/DDBJ databases">
        <title>Caerostris extrusa draft genome.</title>
        <authorList>
            <person name="Kono N."/>
            <person name="Arakawa K."/>
        </authorList>
    </citation>
    <scope>NUCLEOTIDE SEQUENCE [LARGE SCALE GENOMIC DNA]</scope>
</reference>
<evidence type="ECO:0000256" key="1">
    <source>
        <dbReference type="SAM" id="MobiDB-lite"/>
    </source>
</evidence>
<protein>
    <submittedName>
        <fullName evidence="2">Uncharacterized protein</fullName>
    </submittedName>
</protein>
<comment type="caution">
    <text evidence="2">The sequence shown here is derived from an EMBL/GenBank/DDBJ whole genome shotgun (WGS) entry which is preliminary data.</text>
</comment>
<evidence type="ECO:0000313" key="3">
    <source>
        <dbReference type="Proteomes" id="UP001054945"/>
    </source>
</evidence>
<organism evidence="2 3">
    <name type="scientific">Caerostris extrusa</name>
    <name type="common">Bark spider</name>
    <name type="synonym">Caerostris bankana</name>
    <dbReference type="NCBI Taxonomy" id="172846"/>
    <lineage>
        <taxon>Eukaryota</taxon>
        <taxon>Metazoa</taxon>
        <taxon>Ecdysozoa</taxon>
        <taxon>Arthropoda</taxon>
        <taxon>Chelicerata</taxon>
        <taxon>Arachnida</taxon>
        <taxon>Araneae</taxon>
        <taxon>Araneomorphae</taxon>
        <taxon>Entelegynae</taxon>
        <taxon>Araneoidea</taxon>
        <taxon>Araneidae</taxon>
        <taxon>Caerostris</taxon>
    </lineage>
</organism>
<dbReference type="Proteomes" id="UP001054945">
    <property type="component" value="Unassembled WGS sequence"/>
</dbReference>
<dbReference type="AlphaFoldDB" id="A0AAV4XMB0"/>
<gene>
    <name evidence="2" type="ORF">CEXT_42961</name>
</gene>
<feature type="compositionally biased region" description="Basic and acidic residues" evidence="1">
    <location>
        <begin position="64"/>
        <end position="74"/>
    </location>
</feature>
<evidence type="ECO:0000313" key="2">
    <source>
        <dbReference type="EMBL" id="GIY96306.1"/>
    </source>
</evidence>
<feature type="region of interest" description="Disordered" evidence="1">
    <location>
        <begin position="1"/>
        <end position="74"/>
    </location>
</feature>
<proteinExistence type="predicted"/>